<reference evidence="2 4" key="1">
    <citation type="submission" date="2019-01" db="EMBL/GenBank/DDBJ databases">
        <authorList>
            <consortium name="Pathogen Informatics"/>
        </authorList>
    </citation>
    <scope>NUCLEOTIDE SEQUENCE [LARGE SCALE GENOMIC DNA]</scope>
    <source>
        <strain evidence="2 4">NCTC10186</strain>
    </source>
</reference>
<evidence type="ECO:0008006" key="5">
    <source>
        <dbReference type="Google" id="ProtNLM"/>
    </source>
</evidence>
<dbReference type="EMBL" id="LR215031">
    <property type="protein sequence ID" value="VEU72634.1"/>
    <property type="molecule type" value="Genomic_DNA"/>
</dbReference>
<dbReference type="AlphaFoldDB" id="A0A449AYR6"/>
<gene>
    <name evidence="2" type="ORF">NCTC10186_00098</name>
    <name evidence="3" type="ORF">NCTC10186_00377</name>
</gene>
<feature type="transmembrane region" description="Helical" evidence="1">
    <location>
        <begin position="130"/>
        <end position="154"/>
    </location>
</feature>
<evidence type="ECO:0000313" key="3">
    <source>
        <dbReference type="EMBL" id="VEU72901.1"/>
    </source>
</evidence>
<feature type="transmembrane region" description="Helical" evidence="1">
    <location>
        <begin position="99"/>
        <end position="118"/>
    </location>
</feature>
<evidence type="ECO:0000313" key="2">
    <source>
        <dbReference type="EMBL" id="VEU72634.1"/>
    </source>
</evidence>
<keyword evidence="1" id="KW-0472">Membrane</keyword>
<organism evidence="2 4">
    <name type="scientific">Mycoplasmopsis gallopavonis</name>
    <dbReference type="NCBI Taxonomy" id="76629"/>
    <lineage>
        <taxon>Bacteria</taxon>
        <taxon>Bacillati</taxon>
        <taxon>Mycoplasmatota</taxon>
        <taxon>Mycoplasmoidales</taxon>
        <taxon>Metamycoplasmataceae</taxon>
        <taxon>Mycoplasmopsis</taxon>
    </lineage>
</organism>
<keyword evidence="1" id="KW-1133">Transmembrane helix</keyword>
<accession>A0A449AYR6</accession>
<feature type="transmembrane region" description="Helical" evidence="1">
    <location>
        <begin position="16"/>
        <end position="36"/>
    </location>
</feature>
<dbReference type="EMBL" id="LR215031">
    <property type="protein sequence ID" value="VEU72901.1"/>
    <property type="molecule type" value="Genomic_DNA"/>
</dbReference>
<dbReference type="KEGG" id="mgal:NCTC10186_00098"/>
<dbReference type="KEGG" id="mgal:NCTC10186_00377"/>
<dbReference type="OrthoDB" id="398953at2"/>
<proteinExistence type="predicted"/>
<dbReference type="RefSeq" id="WP_119572243.1">
    <property type="nucleotide sequence ID" value="NZ_LR215031.1"/>
</dbReference>
<protein>
    <recommendedName>
        <fullName evidence="5">Transmembrane protein</fullName>
    </recommendedName>
</protein>
<keyword evidence="1" id="KW-0812">Transmembrane</keyword>
<sequence>MPYYQKYKTHISKNQFYILISLLALMTLLLLIWVLIPFTIGVSEQYLKANGINPNNIKENQEVQNLEKLTLLSYIANTLVVLFFLVYLIFIIKKLKAGYLFFFSWIVIFITFSFIPFFKDVAILTSIQLGVGICLSIISWLIVFVLIYMTIIYWMQRKAHYYEWFVIHKGKAR</sequence>
<evidence type="ECO:0000256" key="1">
    <source>
        <dbReference type="SAM" id="Phobius"/>
    </source>
</evidence>
<keyword evidence="4" id="KW-1185">Reference proteome</keyword>
<evidence type="ECO:0000313" key="4">
    <source>
        <dbReference type="Proteomes" id="UP000289862"/>
    </source>
</evidence>
<feature type="transmembrane region" description="Helical" evidence="1">
    <location>
        <begin position="71"/>
        <end position="92"/>
    </location>
</feature>
<name>A0A449AYR6_9BACT</name>
<dbReference type="Proteomes" id="UP000289862">
    <property type="component" value="Chromosome"/>
</dbReference>